<name>A0A8D4LNE2_9PAST</name>
<protein>
    <submittedName>
        <fullName evidence="1">Phage virion morphogenesis protein</fullName>
    </submittedName>
</protein>
<dbReference type="Proteomes" id="UP000955338">
    <property type="component" value="Chromosome"/>
</dbReference>
<dbReference type="AlphaFoldDB" id="A0A8D4LNE2"/>
<dbReference type="InterPro" id="IPR006522">
    <property type="entry name" value="Phage_virion_morphogenesis"/>
</dbReference>
<gene>
    <name evidence="1" type="ORF">CEP48_05185</name>
</gene>
<dbReference type="Pfam" id="PF05069">
    <property type="entry name" value="Phage_tail_S"/>
    <property type="match status" value="1"/>
</dbReference>
<sequence length="152" mass="17585">MQNSEVEQLTNKLQGLINNLSPQSRRQLIRQIGNKLVQSQRQRIARQQNPDGSFYARRKQQKRTKTGRIKQLAMFKKLRTSRFLKTRINDKGVEIGFNSRAAKIASIHQYGKTGVVNSKIGLKVKYTQRELLGFSKTDKEMIEDLIIKQLSL</sequence>
<dbReference type="EMBL" id="CP022011">
    <property type="protein sequence ID" value="QDJ14857.1"/>
    <property type="molecule type" value="Genomic_DNA"/>
</dbReference>
<proteinExistence type="predicted"/>
<organism evidence="1 2">
    <name type="scientific">Mergibacter septicus</name>
    <dbReference type="NCBI Taxonomy" id="221402"/>
    <lineage>
        <taxon>Bacteria</taxon>
        <taxon>Pseudomonadati</taxon>
        <taxon>Pseudomonadota</taxon>
        <taxon>Gammaproteobacteria</taxon>
        <taxon>Pasteurellales</taxon>
        <taxon>Pasteurellaceae</taxon>
        <taxon>Mergibacter</taxon>
    </lineage>
</organism>
<dbReference type="NCBIfam" id="TIGR01635">
    <property type="entry name" value="tail_comp_S"/>
    <property type="match status" value="1"/>
</dbReference>
<accession>A0A8D4LNE2</accession>
<evidence type="ECO:0000313" key="2">
    <source>
        <dbReference type="Proteomes" id="UP000955338"/>
    </source>
</evidence>
<reference evidence="1" key="1">
    <citation type="submission" date="2017-06" db="EMBL/GenBank/DDBJ databases">
        <title>Genome sequencing of pathogenic and non-pathogenic strains within Bisgaard taxon 40.</title>
        <authorList>
            <person name="Ladner J.T."/>
            <person name="Lovett S.P."/>
            <person name="Koroleva G."/>
            <person name="Lorch J.M."/>
        </authorList>
    </citation>
    <scope>NUCLEOTIDE SEQUENCE</scope>
    <source>
        <strain evidence="1">27576-1-I1</strain>
    </source>
</reference>
<evidence type="ECO:0000313" key="1">
    <source>
        <dbReference type="EMBL" id="QDJ14857.1"/>
    </source>
</evidence>
<keyword evidence="2" id="KW-1185">Reference proteome</keyword>
<dbReference type="RefSeq" id="WP_261920619.1">
    <property type="nucleotide sequence ID" value="NZ_CP022011.1"/>
</dbReference>